<evidence type="ECO:0000313" key="6">
    <source>
        <dbReference type="Proteomes" id="UP000322244"/>
    </source>
</evidence>
<dbReference type="Gene3D" id="3.40.47.10">
    <property type="match status" value="2"/>
</dbReference>
<evidence type="ECO:0000256" key="2">
    <source>
        <dbReference type="ARBA" id="ARBA00023315"/>
    </source>
</evidence>
<gene>
    <name evidence="5" type="ORF">FOY51_17400</name>
</gene>
<dbReference type="CDD" id="cd00827">
    <property type="entry name" value="init_cond_enzymes"/>
    <property type="match status" value="1"/>
</dbReference>
<dbReference type="InterPro" id="IPR016039">
    <property type="entry name" value="Thiolase-like"/>
</dbReference>
<keyword evidence="6" id="KW-1185">Reference proteome</keyword>
<organism evidence="5 6">
    <name type="scientific">Antrihabitans cavernicola</name>
    <dbReference type="NCBI Taxonomy" id="2495913"/>
    <lineage>
        <taxon>Bacteria</taxon>
        <taxon>Bacillati</taxon>
        <taxon>Actinomycetota</taxon>
        <taxon>Actinomycetes</taxon>
        <taxon>Mycobacteriales</taxon>
        <taxon>Nocardiaceae</taxon>
        <taxon>Antrihabitans</taxon>
    </lineage>
</organism>
<evidence type="ECO:0000256" key="1">
    <source>
        <dbReference type="ARBA" id="ARBA00022679"/>
    </source>
</evidence>
<dbReference type="OrthoDB" id="7055207at2"/>
<dbReference type="PANTHER" id="PTHR34069">
    <property type="entry name" value="3-OXOACYL-[ACYL-CARRIER-PROTEIN] SYNTHASE 3"/>
    <property type="match status" value="1"/>
</dbReference>
<comment type="caution">
    <text evidence="5">The sequence shown here is derived from an EMBL/GenBank/DDBJ whole genome shotgun (WGS) entry which is preliminary data.</text>
</comment>
<feature type="domain" description="Beta-ketoacyl-[acyl-carrier-protein] synthase III C-terminal" evidence="3">
    <location>
        <begin position="251"/>
        <end position="342"/>
    </location>
</feature>
<dbReference type="GO" id="GO:0004315">
    <property type="term" value="F:3-oxoacyl-[acyl-carrier-protein] synthase activity"/>
    <property type="evidence" value="ECO:0007669"/>
    <property type="project" value="InterPro"/>
</dbReference>
<protein>
    <submittedName>
        <fullName evidence="5">3-oxoacyl-ACP synthase</fullName>
    </submittedName>
</protein>
<dbReference type="GO" id="GO:0044550">
    <property type="term" value="P:secondary metabolite biosynthetic process"/>
    <property type="evidence" value="ECO:0007669"/>
    <property type="project" value="TreeGrafter"/>
</dbReference>
<dbReference type="SUPFAM" id="SSF53901">
    <property type="entry name" value="Thiolase-like"/>
    <property type="match status" value="1"/>
</dbReference>
<dbReference type="InterPro" id="IPR013747">
    <property type="entry name" value="ACP_syn_III_C"/>
</dbReference>
<dbReference type="GO" id="GO:0006633">
    <property type="term" value="P:fatty acid biosynthetic process"/>
    <property type="evidence" value="ECO:0007669"/>
    <property type="project" value="InterPro"/>
</dbReference>
<name>A0A5A7S704_9NOCA</name>
<reference evidence="5 6" key="1">
    <citation type="submission" date="2019-07" db="EMBL/GenBank/DDBJ databases">
        <title>Rhodococcus cavernicolus sp. nov., isolated from a cave.</title>
        <authorList>
            <person name="Lee S.D."/>
        </authorList>
    </citation>
    <scope>NUCLEOTIDE SEQUENCE [LARGE SCALE GENOMIC DNA]</scope>
    <source>
        <strain evidence="5 6">C1-24</strain>
    </source>
</reference>
<evidence type="ECO:0000259" key="4">
    <source>
        <dbReference type="Pfam" id="PF08545"/>
    </source>
</evidence>
<keyword evidence="2" id="KW-0012">Acyltransferase</keyword>
<evidence type="ECO:0000259" key="3">
    <source>
        <dbReference type="Pfam" id="PF08541"/>
    </source>
</evidence>
<accession>A0A5A7S704</accession>
<dbReference type="Pfam" id="PF08541">
    <property type="entry name" value="ACP_syn_III_C"/>
    <property type="match status" value="1"/>
</dbReference>
<dbReference type="InterPro" id="IPR013751">
    <property type="entry name" value="ACP_syn_III_N"/>
</dbReference>
<dbReference type="Proteomes" id="UP000322244">
    <property type="component" value="Unassembled WGS sequence"/>
</dbReference>
<feature type="domain" description="Beta-ketoacyl-[acyl-carrier-protein] synthase III N-terminal" evidence="4">
    <location>
        <begin position="123"/>
        <end position="192"/>
    </location>
</feature>
<keyword evidence="1" id="KW-0808">Transferase</keyword>
<dbReference type="Pfam" id="PF08545">
    <property type="entry name" value="ACP_syn_III"/>
    <property type="match status" value="1"/>
</dbReference>
<dbReference type="EMBL" id="VLNY01000008">
    <property type="protein sequence ID" value="KAA0021666.1"/>
    <property type="molecule type" value="Genomic_DNA"/>
</dbReference>
<proteinExistence type="predicted"/>
<dbReference type="AlphaFoldDB" id="A0A5A7S704"/>
<dbReference type="PANTHER" id="PTHR34069:SF2">
    <property type="entry name" value="BETA-KETOACYL-[ACYL-CARRIER-PROTEIN] SYNTHASE III"/>
    <property type="match status" value="1"/>
</dbReference>
<evidence type="ECO:0000313" key="5">
    <source>
        <dbReference type="EMBL" id="KAA0021666.1"/>
    </source>
</evidence>
<sequence>MSKTRGSICMRARQDVVADVSIAGLGACLPEQLSTADAIAAGRCSEADVRRTGITSVCIAANTDGPALAVRAARQAIDDAEIAAQDIDLLLYVRNHDEGQLLWPVGSFVQNEIGAHRAKSVEVRQMSNGGLAAIGLALPHVQSGKTVLVVTADTFPAPQFNRWSSDPGTVYADGAAAVVLRPGSGGRGSILSLAETAAPELELMSRPQRDQPDRWPLDLRSPTQRGTETIGLGRVVETLESRQADALERALEGAGTASSDISLFILPNLGKARLSAQIVGPSELEWDNTLWSWGRTVGHLGAGDQIAGLHHAIAGGRVAPGDTVCALGVGGGFSWSVMVVQIGN</sequence>